<keyword evidence="4 7" id="KW-0812">Transmembrane</keyword>
<comment type="caution">
    <text evidence="10">The sequence shown here is derived from an EMBL/GenBank/DDBJ whole genome shotgun (WGS) entry which is preliminary data.</text>
</comment>
<evidence type="ECO:0000256" key="2">
    <source>
        <dbReference type="ARBA" id="ARBA00008017"/>
    </source>
</evidence>
<evidence type="ECO:0000259" key="8">
    <source>
        <dbReference type="Pfam" id="PF00924"/>
    </source>
</evidence>
<dbReference type="InterPro" id="IPR049142">
    <property type="entry name" value="MS_channel_1st"/>
</dbReference>
<proteinExistence type="inferred from homology"/>
<dbReference type="Pfam" id="PF21088">
    <property type="entry name" value="MS_channel_1st"/>
    <property type="match status" value="1"/>
</dbReference>
<keyword evidence="5 7" id="KW-1133">Transmembrane helix</keyword>
<dbReference type="EMBL" id="VYSG01000001">
    <property type="protein sequence ID" value="NEG69798.1"/>
    <property type="molecule type" value="Genomic_DNA"/>
</dbReference>
<dbReference type="PANTHER" id="PTHR30221:SF1">
    <property type="entry name" value="SMALL-CONDUCTANCE MECHANOSENSITIVE CHANNEL"/>
    <property type="match status" value="1"/>
</dbReference>
<feature type="transmembrane region" description="Helical" evidence="7">
    <location>
        <begin position="94"/>
        <end position="114"/>
    </location>
</feature>
<evidence type="ECO:0000313" key="11">
    <source>
        <dbReference type="Proteomes" id="UP000469292"/>
    </source>
</evidence>
<dbReference type="AlphaFoldDB" id="A0A6I5MYU0"/>
<dbReference type="InterPro" id="IPR011014">
    <property type="entry name" value="MscS_channel_TM-2"/>
</dbReference>
<evidence type="ECO:0000259" key="9">
    <source>
        <dbReference type="Pfam" id="PF21088"/>
    </source>
</evidence>
<keyword evidence="3" id="KW-1003">Cell membrane</keyword>
<accession>A0A6I5MYU0</accession>
<keyword evidence="6 7" id="KW-0472">Membrane</keyword>
<evidence type="ECO:0000256" key="5">
    <source>
        <dbReference type="ARBA" id="ARBA00022989"/>
    </source>
</evidence>
<dbReference type="InterPro" id="IPR023408">
    <property type="entry name" value="MscS_beta-dom_sf"/>
</dbReference>
<dbReference type="GO" id="GO:0008381">
    <property type="term" value="F:mechanosensitive monoatomic ion channel activity"/>
    <property type="evidence" value="ECO:0007669"/>
    <property type="project" value="InterPro"/>
</dbReference>
<dbReference type="InterPro" id="IPR045275">
    <property type="entry name" value="MscS_archaea/bacteria_type"/>
</dbReference>
<name>A0A6I5MYU0_9BIFI</name>
<evidence type="ECO:0000256" key="6">
    <source>
        <dbReference type="ARBA" id="ARBA00023136"/>
    </source>
</evidence>
<comment type="similarity">
    <text evidence="2">Belongs to the MscS (TC 1.A.23) family.</text>
</comment>
<protein>
    <submittedName>
        <fullName evidence="10">Mechanosensitive ion channel</fullName>
    </submittedName>
</protein>
<evidence type="ECO:0000256" key="1">
    <source>
        <dbReference type="ARBA" id="ARBA00004651"/>
    </source>
</evidence>
<dbReference type="Pfam" id="PF00924">
    <property type="entry name" value="MS_channel_2nd"/>
    <property type="match status" value="1"/>
</dbReference>
<dbReference type="SUPFAM" id="SSF82861">
    <property type="entry name" value="Mechanosensitive channel protein MscS (YggB), transmembrane region"/>
    <property type="match status" value="1"/>
</dbReference>
<dbReference type="InterPro" id="IPR010920">
    <property type="entry name" value="LSM_dom_sf"/>
</dbReference>
<feature type="transmembrane region" description="Helical" evidence="7">
    <location>
        <begin position="35"/>
        <end position="56"/>
    </location>
</feature>
<dbReference type="GO" id="GO:0005886">
    <property type="term" value="C:plasma membrane"/>
    <property type="evidence" value="ECO:0007669"/>
    <property type="project" value="UniProtKB-SubCell"/>
</dbReference>
<dbReference type="Gene3D" id="1.10.287.1260">
    <property type="match status" value="1"/>
</dbReference>
<sequence>MLADDADDVPTLTEVAHTDVLGIVGDFFRDNLGKIIWLVVVAVCAALLAKVLTKVLRKALAKAAIPNVSLFVNIMRVLVWTLAATLVLKPVFGISPTTVFTALGIGGLALSLGLKDSIANVISGFELMFGKVVKPGDVVTISGVTGVVEDISWRQTIVRARGGNVVIVPNSVLSTTAIQKLNPSNEALVKVPFTAKSGVDTHELSHELTGLVESHCKDILNAELPPLVKFSGLTPYGMSGEVFAYAKDGVALSSVADAVTRAISNCDELEQRAATGE</sequence>
<evidence type="ECO:0000256" key="3">
    <source>
        <dbReference type="ARBA" id="ARBA00022475"/>
    </source>
</evidence>
<dbReference type="InterPro" id="IPR006685">
    <property type="entry name" value="MscS_channel_2nd"/>
</dbReference>
<dbReference type="PANTHER" id="PTHR30221">
    <property type="entry name" value="SMALL-CONDUCTANCE MECHANOSENSITIVE CHANNEL"/>
    <property type="match status" value="1"/>
</dbReference>
<evidence type="ECO:0000256" key="7">
    <source>
        <dbReference type="SAM" id="Phobius"/>
    </source>
</evidence>
<keyword evidence="11" id="KW-1185">Reference proteome</keyword>
<dbReference type="Gene3D" id="2.30.30.60">
    <property type="match status" value="1"/>
</dbReference>
<evidence type="ECO:0000256" key="4">
    <source>
        <dbReference type="ARBA" id="ARBA00022692"/>
    </source>
</evidence>
<gene>
    <name evidence="10" type="ORF">F6S87_04090</name>
</gene>
<feature type="domain" description="Mechanosensitive ion channel transmembrane helices 2/3" evidence="9">
    <location>
        <begin position="73"/>
        <end position="115"/>
    </location>
</feature>
<dbReference type="SUPFAM" id="SSF50182">
    <property type="entry name" value="Sm-like ribonucleoproteins"/>
    <property type="match status" value="1"/>
</dbReference>
<reference evidence="10 11" key="1">
    <citation type="submission" date="2019-09" db="EMBL/GenBank/DDBJ databases">
        <title>Phylogenetic characterization of a novel taxon of the genus Bifidobacterium: Bifidobacterium choloepi sp. nov.</title>
        <authorList>
            <person name="Modesto M."/>
            <person name="Satti M."/>
        </authorList>
    </citation>
    <scope>NUCLEOTIDE SEQUENCE [LARGE SCALE GENOMIC DNA]</scope>
    <source>
        <strain evidence="10 11">BRDM6</strain>
    </source>
</reference>
<dbReference type="Proteomes" id="UP000469292">
    <property type="component" value="Unassembled WGS sequence"/>
</dbReference>
<feature type="domain" description="Mechanosensitive ion channel MscS" evidence="8">
    <location>
        <begin position="116"/>
        <end position="179"/>
    </location>
</feature>
<evidence type="ECO:0000313" key="10">
    <source>
        <dbReference type="EMBL" id="NEG69798.1"/>
    </source>
</evidence>
<comment type="subcellular location">
    <subcellularLocation>
        <location evidence="1">Cell membrane</location>
        <topology evidence="1">Multi-pass membrane protein</topology>
    </subcellularLocation>
</comment>
<organism evidence="10 11">
    <name type="scientific">Bifidobacterium choloepi</name>
    <dbReference type="NCBI Taxonomy" id="2614131"/>
    <lineage>
        <taxon>Bacteria</taxon>
        <taxon>Bacillati</taxon>
        <taxon>Actinomycetota</taxon>
        <taxon>Actinomycetes</taxon>
        <taxon>Bifidobacteriales</taxon>
        <taxon>Bifidobacteriaceae</taxon>
        <taxon>Bifidobacterium</taxon>
    </lineage>
</organism>
<feature type="transmembrane region" description="Helical" evidence="7">
    <location>
        <begin position="68"/>
        <end position="88"/>
    </location>
</feature>